<dbReference type="Pfam" id="PF01740">
    <property type="entry name" value="STAS"/>
    <property type="match status" value="1"/>
</dbReference>
<dbReference type="Proteomes" id="UP001596380">
    <property type="component" value="Unassembled WGS sequence"/>
</dbReference>
<reference evidence="6" key="1">
    <citation type="journal article" date="2019" name="Int. J. Syst. Evol. Microbiol.">
        <title>The Global Catalogue of Microorganisms (GCM) 10K type strain sequencing project: providing services to taxonomists for standard genome sequencing and annotation.</title>
        <authorList>
            <consortium name="The Broad Institute Genomics Platform"/>
            <consortium name="The Broad Institute Genome Sequencing Center for Infectious Disease"/>
            <person name="Wu L."/>
            <person name="Ma J."/>
        </authorList>
    </citation>
    <scope>NUCLEOTIDE SEQUENCE [LARGE SCALE GENOMIC DNA]</scope>
    <source>
        <strain evidence="6">JCM 3369</strain>
    </source>
</reference>
<organism evidence="5 6">
    <name type="scientific">Actinomadura yumaensis</name>
    <dbReference type="NCBI Taxonomy" id="111807"/>
    <lineage>
        <taxon>Bacteria</taxon>
        <taxon>Bacillati</taxon>
        <taxon>Actinomycetota</taxon>
        <taxon>Actinomycetes</taxon>
        <taxon>Streptosporangiales</taxon>
        <taxon>Thermomonosporaceae</taxon>
        <taxon>Actinomadura</taxon>
    </lineage>
</organism>
<comment type="similarity">
    <text evidence="1 2">Belongs to the anti-sigma-factor antagonist family.</text>
</comment>
<dbReference type="RefSeq" id="WP_241684176.1">
    <property type="nucleotide sequence ID" value="NZ_JBHSXE010000001.1"/>
</dbReference>
<dbReference type="Gene3D" id="3.30.750.24">
    <property type="entry name" value="STAS domain"/>
    <property type="match status" value="1"/>
</dbReference>
<gene>
    <name evidence="5" type="ORF">ACFQKB_25150</name>
</gene>
<evidence type="ECO:0000313" key="5">
    <source>
        <dbReference type="EMBL" id="MFC6883066.1"/>
    </source>
</evidence>
<evidence type="ECO:0000256" key="1">
    <source>
        <dbReference type="ARBA" id="ARBA00009013"/>
    </source>
</evidence>
<protein>
    <recommendedName>
        <fullName evidence="2">Anti-sigma factor antagonist</fullName>
    </recommendedName>
</protein>
<feature type="domain" description="STAS" evidence="4">
    <location>
        <begin position="65"/>
        <end position="174"/>
    </location>
</feature>
<evidence type="ECO:0000259" key="4">
    <source>
        <dbReference type="PROSITE" id="PS50801"/>
    </source>
</evidence>
<dbReference type="CDD" id="cd07043">
    <property type="entry name" value="STAS_anti-anti-sigma_factors"/>
    <property type="match status" value="1"/>
</dbReference>
<dbReference type="PANTHER" id="PTHR33495">
    <property type="entry name" value="ANTI-SIGMA FACTOR ANTAGONIST TM_1081-RELATED-RELATED"/>
    <property type="match status" value="1"/>
</dbReference>
<dbReference type="SUPFAM" id="SSF52091">
    <property type="entry name" value="SpoIIaa-like"/>
    <property type="match status" value="1"/>
</dbReference>
<feature type="region of interest" description="Disordered" evidence="3">
    <location>
        <begin position="1"/>
        <end position="53"/>
    </location>
</feature>
<evidence type="ECO:0000256" key="2">
    <source>
        <dbReference type="RuleBase" id="RU003749"/>
    </source>
</evidence>
<dbReference type="InterPro" id="IPR002645">
    <property type="entry name" value="STAS_dom"/>
</dbReference>
<evidence type="ECO:0000313" key="6">
    <source>
        <dbReference type="Proteomes" id="UP001596380"/>
    </source>
</evidence>
<dbReference type="NCBIfam" id="TIGR00377">
    <property type="entry name" value="ant_ant_sig"/>
    <property type="match status" value="1"/>
</dbReference>
<name>A0ABW2CMP6_9ACTN</name>
<proteinExistence type="inferred from homology"/>
<keyword evidence="6" id="KW-1185">Reference proteome</keyword>
<accession>A0ABW2CMP6</accession>
<dbReference type="PROSITE" id="PS50801">
    <property type="entry name" value="STAS"/>
    <property type="match status" value="1"/>
</dbReference>
<dbReference type="InterPro" id="IPR003658">
    <property type="entry name" value="Anti-sigma_ant"/>
</dbReference>
<dbReference type="PANTHER" id="PTHR33495:SF2">
    <property type="entry name" value="ANTI-SIGMA FACTOR ANTAGONIST TM_1081-RELATED"/>
    <property type="match status" value="1"/>
</dbReference>
<dbReference type="InterPro" id="IPR036513">
    <property type="entry name" value="STAS_dom_sf"/>
</dbReference>
<dbReference type="EMBL" id="JBHSXS010000017">
    <property type="protein sequence ID" value="MFC6883066.1"/>
    <property type="molecule type" value="Genomic_DNA"/>
</dbReference>
<sequence length="178" mass="18341">MPTVFNKGGDDAVQSGGDVMIDESRAARRPGRRGPDVRCRAGARARGGTGAPAVPEAPAVQAGLDVTVVRERSDAVVAEVVGEIDLHTADVLRARLIKLHGGGPRRIVVDFAGVPFCDATGLGALVAAHNQISAEGGEIHLARVRPAQLRLLRITGLHRLFTVHADIAGALSAAGSSA</sequence>
<comment type="caution">
    <text evidence="5">The sequence shown here is derived from an EMBL/GenBank/DDBJ whole genome shotgun (WGS) entry which is preliminary data.</text>
</comment>
<evidence type="ECO:0000256" key="3">
    <source>
        <dbReference type="SAM" id="MobiDB-lite"/>
    </source>
</evidence>